<dbReference type="EMBL" id="VSRR010055111">
    <property type="protein sequence ID" value="MPC80832.1"/>
    <property type="molecule type" value="Genomic_DNA"/>
</dbReference>
<dbReference type="Proteomes" id="UP000324222">
    <property type="component" value="Unassembled WGS sequence"/>
</dbReference>
<sequence>MILFSMSPCHHDANSRDCRALPKLLGGQNRSVRLSDSGGTHTTHLAITLTDHHSTTTRSDACFAAVKASDLKAKDRRCWD</sequence>
<dbReference type="AlphaFoldDB" id="A0A5B7IAN5"/>
<proteinExistence type="predicted"/>
<gene>
    <name evidence="1" type="ORF">E2C01_075425</name>
</gene>
<comment type="caution">
    <text evidence="1">The sequence shown here is derived from an EMBL/GenBank/DDBJ whole genome shotgun (WGS) entry which is preliminary data.</text>
</comment>
<organism evidence="1 2">
    <name type="scientific">Portunus trituberculatus</name>
    <name type="common">Swimming crab</name>
    <name type="synonym">Neptunus trituberculatus</name>
    <dbReference type="NCBI Taxonomy" id="210409"/>
    <lineage>
        <taxon>Eukaryota</taxon>
        <taxon>Metazoa</taxon>
        <taxon>Ecdysozoa</taxon>
        <taxon>Arthropoda</taxon>
        <taxon>Crustacea</taxon>
        <taxon>Multicrustacea</taxon>
        <taxon>Malacostraca</taxon>
        <taxon>Eumalacostraca</taxon>
        <taxon>Eucarida</taxon>
        <taxon>Decapoda</taxon>
        <taxon>Pleocyemata</taxon>
        <taxon>Brachyura</taxon>
        <taxon>Eubrachyura</taxon>
        <taxon>Portunoidea</taxon>
        <taxon>Portunidae</taxon>
        <taxon>Portuninae</taxon>
        <taxon>Portunus</taxon>
    </lineage>
</organism>
<evidence type="ECO:0000313" key="2">
    <source>
        <dbReference type="Proteomes" id="UP000324222"/>
    </source>
</evidence>
<keyword evidence="2" id="KW-1185">Reference proteome</keyword>
<protein>
    <submittedName>
        <fullName evidence="1">Uncharacterized protein</fullName>
    </submittedName>
</protein>
<evidence type="ECO:0000313" key="1">
    <source>
        <dbReference type="EMBL" id="MPC80832.1"/>
    </source>
</evidence>
<name>A0A5B7IAN5_PORTR</name>
<reference evidence="1 2" key="1">
    <citation type="submission" date="2019-05" db="EMBL/GenBank/DDBJ databases">
        <title>Another draft genome of Portunus trituberculatus and its Hox gene families provides insights of decapod evolution.</title>
        <authorList>
            <person name="Jeong J.-H."/>
            <person name="Song I."/>
            <person name="Kim S."/>
            <person name="Choi T."/>
            <person name="Kim D."/>
            <person name="Ryu S."/>
            <person name="Kim W."/>
        </authorList>
    </citation>
    <scope>NUCLEOTIDE SEQUENCE [LARGE SCALE GENOMIC DNA]</scope>
    <source>
        <tissue evidence="1">Muscle</tissue>
    </source>
</reference>
<accession>A0A5B7IAN5</accession>